<evidence type="ECO:0000256" key="5">
    <source>
        <dbReference type="ARBA" id="ARBA00023288"/>
    </source>
</evidence>
<dbReference type="RefSeq" id="WP_114130781.1">
    <property type="nucleotide sequence ID" value="NZ_CP068435.1"/>
</dbReference>
<reference evidence="8 9" key="1">
    <citation type="submission" date="2018-04" db="EMBL/GenBank/DDBJ databases">
        <title>Cupriavidus necator CR12 genome sequencing and assembly.</title>
        <authorList>
            <person name="Ben Fekih I."/>
            <person name="Mazhar H.S."/>
            <person name="Bello S.K."/>
            <person name="Rensing C."/>
        </authorList>
    </citation>
    <scope>NUCLEOTIDE SEQUENCE [LARGE SCALE GENOMIC DNA]</scope>
    <source>
        <strain evidence="8 9">CR12</strain>
    </source>
</reference>
<keyword evidence="2 7" id="KW-0732">Signal</keyword>
<dbReference type="PANTHER" id="PTHR30429:SF1">
    <property type="entry name" value="D-METHIONINE-BINDING LIPOPROTEIN METQ-RELATED"/>
    <property type="match status" value="1"/>
</dbReference>
<accession>A0A367PQC4</accession>
<keyword evidence="5 6" id="KW-0449">Lipoprotein</keyword>
<comment type="similarity">
    <text evidence="6">Belongs to the nlpA lipoprotein family.</text>
</comment>
<evidence type="ECO:0000256" key="7">
    <source>
        <dbReference type="SAM" id="SignalP"/>
    </source>
</evidence>
<name>A0A367PQC4_CUPNE</name>
<gene>
    <name evidence="8" type="ORF">DDK22_03805</name>
</gene>
<dbReference type="InterPro" id="IPR004872">
    <property type="entry name" value="Lipoprotein_NlpA"/>
</dbReference>
<dbReference type="Gene3D" id="3.40.190.10">
    <property type="entry name" value="Periplasmic binding protein-like II"/>
    <property type="match status" value="2"/>
</dbReference>
<dbReference type="NCBIfam" id="TIGR00363">
    <property type="entry name" value="MetQ/NlpA family lipoprotein"/>
    <property type="match status" value="1"/>
</dbReference>
<dbReference type="PIRSF" id="PIRSF002854">
    <property type="entry name" value="MetQ"/>
    <property type="match status" value="1"/>
</dbReference>
<dbReference type="InterPro" id="IPR006311">
    <property type="entry name" value="TAT_signal"/>
</dbReference>
<dbReference type="Proteomes" id="UP000253501">
    <property type="component" value="Unassembled WGS sequence"/>
</dbReference>
<evidence type="ECO:0000256" key="3">
    <source>
        <dbReference type="ARBA" id="ARBA00023136"/>
    </source>
</evidence>
<dbReference type="PROSITE" id="PS51318">
    <property type="entry name" value="TAT"/>
    <property type="match status" value="1"/>
</dbReference>
<evidence type="ECO:0000256" key="6">
    <source>
        <dbReference type="PIRNR" id="PIRNR002854"/>
    </source>
</evidence>
<evidence type="ECO:0000256" key="4">
    <source>
        <dbReference type="ARBA" id="ARBA00023139"/>
    </source>
</evidence>
<keyword evidence="3" id="KW-0472">Membrane</keyword>
<feature type="chain" id="PRO_5016621609" description="Lipoprotein" evidence="7">
    <location>
        <begin position="29"/>
        <end position="274"/>
    </location>
</feature>
<evidence type="ECO:0000256" key="2">
    <source>
        <dbReference type="ARBA" id="ARBA00022729"/>
    </source>
</evidence>
<dbReference type="AlphaFoldDB" id="A0A367PQC4"/>
<dbReference type="Pfam" id="PF03180">
    <property type="entry name" value="Lipoprotein_9"/>
    <property type="match status" value="1"/>
</dbReference>
<comment type="caution">
    <text evidence="8">The sequence shown here is derived from an EMBL/GenBank/DDBJ whole genome shotgun (WGS) entry which is preliminary data.</text>
</comment>
<protein>
    <recommendedName>
        <fullName evidence="6">Lipoprotein</fullName>
    </recommendedName>
</protein>
<dbReference type="PANTHER" id="PTHR30429">
    <property type="entry name" value="D-METHIONINE-BINDING LIPOPROTEIN METQ"/>
    <property type="match status" value="1"/>
</dbReference>
<keyword evidence="4" id="KW-0564">Palmitate</keyword>
<dbReference type="CDD" id="cd13598">
    <property type="entry name" value="PBP2_lipoprotein_IlpA_like"/>
    <property type="match status" value="1"/>
</dbReference>
<dbReference type="EMBL" id="QDHA01000008">
    <property type="protein sequence ID" value="RCJ09754.1"/>
    <property type="molecule type" value="Genomic_DNA"/>
</dbReference>
<proteinExistence type="inferred from homology"/>
<dbReference type="GO" id="GO:0016020">
    <property type="term" value="C:membrane"/>
    <property type="evidence" value="ECO:0007669"/>
    <property type="project" value="UniProtKB-SubCell"/>
</dbReference>
<dbReference type="SUPFAM" id="SSF53850">
    <property type="entry name" value="Periplasmic binding protein-like II"/>
    <property type="match status" value="1"/>
</dbReference>
<organism evidence="8 9">
    <name type="scientific">Cupriavidus necator</name>
    <name type="common">Alcaligenes eutrophus</name>
    <name type="synonym">Ralstonia eutropha</name>
    <dbReference type="NCBI Taxonomy" id="106590"/>
    <lineage>
        <taxon>Bacteria</taxon>
        <taxon>Pseudomonadati</taxon>
        <taxon>Pseudomonadota</taxon>
        <taxon>Betaproteobacteria</taxon>
        <taxon>Burkholderiales</taxon>
        <taxon>Burkholderiaceae</taxon>
        <taxon>Cupriavidus</taxon>
    </lineage>
</organism>
<sequence>MTRRPFLATLALAALTALATFSIGTAHAQASDRPLKVGVRGGVDEEIWEVVTRVADKQGLKVQTIVITGTASPNEALNNGDLDANAFQHIPFLRDQIRQRGYKIVNVGDTLISPIAFYSRKVKSLEALPNGARIGIPNDPSNQTRALVILRDHGLVKLKDGFDPYTGTASLADITANPKKLEFVESASVVLPRALPDVDAAAIVNTFAYQAGLIATRDGIAVEKKEHNPYVNVIAVREKDKGAPWVARLVKAYQSDEVRKFIQTKYQGSVIPAF</sequence>
<comment type="subcellular location">
    <subcellularLocation>
        <location evidence="1">Membrane</location>
        <topology evidence="1">Lipid-anchor</topology>
    </subcellularLocation>
</comment>
<evidence type="ECO:0000256" key="1">
    <source>
        <dbReference type="ARBA" id="ARBA00004635"/>
    </source>
</evidence>
<evidence type="ECO:0000313" key="8">
    <source>
        <dbReference type="EMBL" id="RCJ09754.1"/>
    </source>
</evidence>
<feature type="signal peptide" evidence="7">
    <location>
        <begin position="1"/>
        <end position="28"/>
    </location>
</feature>
<evidence type="ECO:0000313" key="9">
    <source>
        <dbReference type="Proteomes" id="UP000253501"/>
    </source>
</evidence>